<keyword evidence="3" id="KW-1185">Reference proteome</keyword>
<dbReference type="AlphaFoldDB" id="A0AA96VAW2"/>
<protein>
    <recommendedName>
        <fullName evidence="4">Hydroxyacid dehydrogenase</fullName>
    </recommendedName>
</protein>
<dbReference type="EMBL" id="CP131062">
    <property type="protein sequence ID" value="WNY28915.1"/>
    <property type="molecule type" value="Genomic_DNA"/>
</dbReference>
<evidence type="ECO:0000313" key="3">
    <source>
        <dbReference type="Proteomes" id="UP001302662"/>
    </source>
</evidence>
<dbReference type="GeneID" id="85197600"/>
<evidence type="ECO:0008006" key="4">
    <source>
        <dbReference type="Google" id="ProtNLM"/>
    </source>
</evidence>
<dbReference type="PANTHER" id="PTHR35810:SF1">
    <property type="entry name" value="CYTOPLASMIC PROTEIN"/>
    <property type="match status" value="1"/>
</dbReference>
<dbReference type="InterPro" id="IPR011204">
    <property type="entry name" value="Virulence_RhuM-like"/>
</dbReference>
<organism evidence="2 3">
    <name type="scientific">Methanimicrococcus stummii</name>
    <dbReference type="NCBI Taxonomy" id="3028294"/>
    <lineage>
        <taxon>Archaea</taxon>
        <taxon>Methanobacteriati</taxon>
        <taxon>Methanobacteriota</taxon>
        <taxon>Stenosarchaea group</taxon>
        <taxon>Methanomicrobia</taxon>
        <taxon>Methanosarcinales</taxon>
        <taxon>Methanosarcinaceae</taxon>
        <taxon>Methanimicrococcus</taxon>
    </lineage>
</organism>
<feature type="coiled-coil region" evidence="1">
    <location>
        <begin position="294"/>
        <end position="321"/>
    </location>
</feature>
<proteinExistence type="predicted"/>
<keyword evidence="1" id="KW-0175">Coiled coil</keyword>
<dbReference type="RefSeq" id="WP_316558922.1">
    <property type="nucleotide sequence ID" value="NZ_CP131062.1"/>
</dbReference>
<sequence length="341" mass="39901">MDDKAEEIGNILIYQNESGDTKIDVYFEDDDVWMSQKSISQLYQTTLQNVVYHITNIYSDGELDAGATIKDYFIVRNEGGRQVERPIKHYNFQMILAIGYRVRSHVGVHFRNWASNVLTEYSRKGFALNDERLKDPKPFGEDYFDELLERIRDIRASEKRFYSKIREIFTTSVDYDSKAKQAQVFFATAQNKIHYSIHGHTAAELIAERADSSKPNMGLTNFKGAVVRKTDVDTAKNYLNQEEIENLNRLVTMYLDFAEDQARRNIPMYMSDWEKKLDEFLLFTGREVLDNPGKISAEDAKQTAEQEFQKYEQHRHELEHESDMDILNQDIKKIGKEKRNL</sequence>
<dbReference type="Proteomes" id="UP001302662">
    <property type="component" value="Chromosome"/>
</dbReference>
<accession>A0AA96VAW2</accession>
<dbReference type="PANTHER" id="PTHR35810">
    <property type="entry name" value="CYTOPLASMIC PROTEIN-RELATED"/>
    <property type="match status" value="1"/>
</dbReference>
<gene>
    <name evidence="2" type="ORF">MmiEs2_11280</name>
</gene>
<name>A0AA96VAW2_9EURY</name>
<dbReference type="KEGG" id="mees:MmiEs2_11280"/>
<evidence type="ECO:0000313" key="2">
    <source>
        <dbReference type="EMBL" id="WNY28915.1"/>
    </source>
</evidence>
<dbReference type="Pfam" id="PF13310">
    <property type="entry name" value="Virulence_RhuM"/>
    <property type="match status" value="1"/>
</dbReference>
<reference evidence="2 3" key="1">
    <citation type="submission" date="2023-07" db="EMBL/GenBank/DDBJ databases">
        <title>Closed genome sequence of Methanimicrococcus sp. Es2.</title>
        <authorList>
            <person name="Protasov E."/>
            <person name="Platt K."/>
            <person name="Reeh H."/>
            <person name="Poehlein A."/>
            <person name="Daniel R."/>
            <person name="Brune A."/>
        </authorList>
    </citation>
    <scope>NUCLEOTIDE SEQUENCE [LARGE SCALE GENOMIC DNA]</scope>
    <source>
        <strain evidence="2 3">Es2</strain>
    </source>
</reference>
<dbReference type="PIRSF" id="PIRSF015268">
    <property type="entry name" value="Virulence_RhuM"/>
    <property type="match status" value="1"/>
</dbReference>
<evidence type="ECO:0000256" key="1">
    <source>
        <dbReference type="SAM" id="Coils"/>
    </source>
</evidence>